<keyword evidence="3" id="KW-1185">Reference proteome</keyword>
<gene>
    <name evidence="2" type="ORF">Cgig2_012917</name>
</gene>
<proteinExistence type="predicted"/>
<organism evidence="2 3">
    <name type="scientific">Carnegiea gigantea</name>
    <dbReference type="NCBI Taxonomy" id="171969"/>
    <lineage>
        <taxon>Eukaryota</taxon>
        <taxon>Viridiplantae</taxon>
        <taxon>Streptophyta</taxon>
        <taxon>Embryophyta</taxon>
        <taxon>Tracheophyta</taxon>
        <taxon>Spermatophyta</taxon>
        <taxon>Magnoliopsida</taxon>
        <taxon>eudicotyledons</taxon>
        <taxon>Gunneridae</taxon>
        <taxon>Pentapetalae</taxon>
        <taxon>Caryophyllales</taxon>
        <taxon>Cactineae</taxon>
        <taxon>Cactaceae</taxon>
        <taxon>Cactoideae</taxon>
        <taxon>Echinocereeae</taxon>
        <taxon>Carnegiea</taxon>
    </lineage>
</organism>
<accession>A0A9Q1JT70</accession>
<evidence type="ECO:0000313" key="3">
    <source>
        <dbReference type="Proteomes" id="UP001153076"/>
    </source>
</evidence>
<name>A0A9Q1JT70_9CARY</name>
<reference evidence="2" key="1">
    <citation type="submission" date="2022-04" db="EMBL/GenBank/DDBJ databases">
        <title>Carnegiea gigantea Genome sequencing and assembly v2.</title>
        <authorList>
            <person name="Copetti D."/>
            <person name="Sanderson M.J."/>
            <person name="Burquez A."/>
            <person name="Wojciechowski M.F."/>
        </authorList>
    </citation>
    <scope>NUCLEOTIDE SEQUENCE</scope>
    <source>
        <strain evidence="2">SGP5-SGP5p</strain>
        <tissue evidence="2">Aerial part</tissue>
    </source>
</reference>
<dbReference type="Proteomes" id="UP001153076">
    <property type="component" value="Unassembled WGS sequence"/>
</dbReference>
<evidence type="ECO:0000313" key="2">
    <source>
        <dbReference type="EMBL" id="KAJ8430518.1"/>
    </source>
</evidence>
<dbReference type="EMBL" id="JAKOGI010000786">
    <property type="protein sequence ID" value="KAJ8430518.1"/>
    <property type="molecule type" value="Genomic_DNA"/>
</dbReference>
<sequence length="167" mass="18474">MVINDAARLRLIRREIGESVMSNLRNLRWDVIEAWLFGDVPEGFCRSLSVKAAIRNSLASRPLLMVGWWRASLERINVGNPERFSMRCLFLNWTLPHGPVVQRMAKTKSSPHIRSPDELLAEGTQDNPYSAPYSFKPGAEVASTSTGSTSGEASSSFSSNSSLRSSS</sequence>
<comment type="caution">
    <text evidence="2">The sequence shown here is derived from an EMBL/GenBank/DDBJ whole genome shotgun (WGS) entry which is preliminary data.</text>
</comment>
<dbReference type="AlphaFoldDB" id="A0A9Q1JT70"/>
<evidence type="ECO:0000256" key="1">
    <source>
        <dbReference type="SAM" id="MobiDB-lite"/>
    </source>
</evidence>
<feature type="compositionally biased region" description="Low complexity" evidence="1">
    <location>
        <begin position="143"/>
        <end position="167"/>
    </location>
</feature>
<protein>
    <submittedName>
        <fullName evidence="2">Uncharacterized protein</fullName>
    </submittedName>
</protein>
<feature type="region of interest" description="Disordered" evidence="1">
    <location>
        <begin position="104"/>
        <end position="167"/>
    </location>
</feature>